<protein>
    <submittedName>
        <fullName evidence="1">Uncharacterized protein</fullName>
    </submittedName>
</protein>
<name>A0A9N7Z986_PLEPL</name>
<evidence type="ECO:0000313" key="1">
    <source>
        <dbReference type="EMBL" id="CAB1455850.1"/>
    </source>
</evidence>
<organism evidence="1 2">
    <name type="scientific">Pleuronectes platessa</name>
    <name type="common">European plaice</name>
    <dbReference type="NCBI Taxonomy" id="8262"/>
    <lineage>
        <taxon>Eukaryota</taxon>
        <taxon>Metazoa</taxon>
        <taxon>Chordata</taxon>
        <taxon>Craniata</taxon>
        <taxon>Vertebrata</taxon>
        <taxon>Euteleostomi</taxon>
        <taxon>Actinopterygii</taxon>
        <taxon>Neopterygii</taxon>
        <taxon>Teleostei</taxon>
        <taxon>Neoteleostei</taxon>
        <taxon>Acanthomorphata</taxon>
        <taxon>Carangaria</taxon>
        <taxon>Pleuronectiformes</taxon>
        <taxon>Pleuronectoidei</taxon>
        <taxon>Pleuronectidae</taxon>
        <taxon>Pleuronectes</taxon>
    </lineage>
</organism>
<dbReference type="AlphaFoldDB" id="A0A9N7Z986"/>
<proteinExistence type="predicted"/>
<dbReference type="Proteomes" id="UP001153269">
    <property type="component" value="Unassembled WGS sequence"/>
</dbReference>
<sequence length="116" mass="13123">MFMRPLRCLTGSGSELTLDCSNLDRNLREGSSLGALETFLRCSRLKQIRRCLGHPRIAPCHRRFPRRFCHPPPVKPGSRDRPVLHVSMWEPDFAQVPPGLTFPLHSSTGLDMVSCL</sequence>
<keyword evidence="2" id="KW-1185">Reference proteome</keyword>
<reference evidence="1" key="1">
    <citation type="submission" date="2020-03" db="EMBL/GenBank/DDBJ databases">
        <authorList>
            <person name="Weist P."/>
        </authorList>
    </citation>
    <scope>NUCLEOTIDE SEQUENCE</scope>
</reference>
<evidence type="ECO:0000313" key="2">
    <source>
        <dbReference type="Proteomes" id="UP001153269"/>
    </source>
</evidence>
<comment type="caution">
    <text evidence="1">The sequence shown here is derived from an EMBL/GenBank/DDBJ whole genome shotgun (WGS) entry which is preliminary data.</text>
</comment>
<accession>A0A9N7Z986</accession>
<gene>
    <name evidence="1" type="ORF">PLEPLA_LOCUS43631</name>
</gene>
<dbReference type="EMBL" id="CADEAL010004273">
    <property type="protein sequence ID" value="CAB1455850.1"/>
    <property type="molecule type" value="Genomic_DNA"/>
</dbReference>